<dbReference type="InterPro" id="IPR036852">
    <property type="entry name" value="Peptidase_S8/S53_dom_sf"/>
</dbReference>
<keyword evidence="7" id="KW-0865">Zymogen</keyword>
<reference evidence="11 12" key="1">
    <citation type="journal article" date="2023" name="G3 (Bethesda)">
        <title>A chromosome-level genome assembly of Zasmidium syzygii isolated from banana leaves.</title>
        <authorList>
            <person name="van Westerhoven A.C."/>
            <person name="Mehrabi R."/>
            <person name="Talebi R."/>
            <person name="Steentjes M.B.F."/>
            <person name="Corcolon B."/>
            <person name="Chong P.A."/>
            <person name="Kema G.H.J."/>
            <person name="Seidl M.F."/>
        </authorList>
    </citation>
    <scope>NUCLEOTIDE SEQUENCE [LARGE SCALE GENOMIC DNA]</scope>
    <source>
        <strain evidence="11 12">P124</strain>
    </source>
</reference>
<evidence type="ECO:0000256" key="1">
    <source>
        <dbReference type="ARBA" id="ARBA00004239"/>
    </source>
</evidence>
<keyword evidence="4" id="KW-0378">Hydrolase</keyword>
<dbReference type="CDD" id="cd04056">
    <property type="entry name" value="Peptidases_S53"/>
    <property type="match status" value="1"/>
</dbReference>
<evidence type="ECO:0000256" key="3">
    <source>
        <dbReference type="ARBA" id="ARBA00022723"/>
    </source>
</evidence>
<feature type="domain" description="Peptidase S53" evidence="10">
    <location>
        <begin position="228"/>
        <end position="670"/>
    </location>
</feature>
<feature type="binding site" evidence="8">
    <location>
        <position position="648"/>
    </location>
    <ligand>
        <name>Ca(2+)</name>
        <dbReference type="ChEBI" id="CHEBI:29108"/>
    </ligand>
</feature>
<evidence type="ECO:0000256" key="7">
    <source>
        <dbReference type="ARBA" id="ARBA00023145"/>
    </source>
</evidence>
<dbReference type="PANTHER" id="PTHR14218">
    <property type="entry name" value="PROTEASE S8 TRIPEPTIDYL PEPTIDASE I CLN2"/>
    <property type="match status" value="1"/>
</dbReference>
<name>A0ABR0EXA2_ZASCE</name>
<dbReference type="InterPro" id="IPR015366">
    <property type="entry name" value="S53_propep"/>
</dbReference>
<dbReference type="InterPro" id="IPR030400">
    <property type="entry name" value="Sedolisin_dom"/>
</dbReference>
<dbReference type="EMBL" id="JAXOVC010000002">
    <property type="protein sequence ID" value="KAK4506247.1"/>
    <property type="molecule type" value="Genomic_DNA"/>
</dbReference>
<feature type="signal peptide" evidence="9">
    <location>
        <begin position="1"/>
        <end position="16"/>
    </location>
</feature>
<sequence>MRFFAVFFATVSAVRASHVLHERREASIHHAWRQGERVQADAIVPLRIALKQTNLDAGAEKLNALSHPDSEYYGKHLSVEEVDDLFAPAEHSIDSVREWLIQSGINETAIAHSYSRGWIAANIPAKVAEGLFHAKLYEYESIKTGSIRMGCHEYHLPAHLVDYVDYVTPGVKLSAALKKRVKRGRFGGGSSHHGGPYRRPNGHGYPPHHFPPGWPGNLPEDVRYCGGNMTPPCWRYLYKLPFPHINDSVNAAGVFEQGDYFAQSDTSQYFQKYAPYVPSDYSPQVVSVDGGQAPVAADDPNNGGGSDGDIDILTSLIYPQSVVVYQVDDANYASQELSKDNLFNTFLDAVDGSYCNYSAYGITGDSPGIDPTYPDPAPDGYKGQRQCGAYKLTRVLSIGYGSAEVDFPKNYVQRQCNEFMKLGLQGHTILIGSGSFGVGNGPGVPTPSGCLGAQGNVFNPVYPVGCPWVTSVGTTMVGPNQTVNDPESAYQIDMSGPGLPDAFKYISSGGGFSNYFSTPDYQKRAVSEWRRFHDPGYPTYVANADASNIGANGGRYNRAGRGYPDISATGAYFHTIVNGEDDISSSTTHAIPIVASVITLINQQRTLAGKGPVGFLNTALYNNPWMLNDITNGSNANCQSGGFKAVQGWDPITGLGTPNYPKMLKYFMSLP</sequence>
<evidence type="ECO:0000256" key="8">
    <source>
        <dbReference type="PROSITE-ProRule" id="PRU01032"/>
    </source>
</evidence>
<evidence type="ECO:0000256" key="6">
    <source>
        <dbReference type="ARBA" id="ARBA00022837"/>
    </source>
</evidence>
<organism evidence="11 12">
    <name type="scientific">Zasmidium cellare</name>
    <name type="common">Wine cellar mold</name>
    <name type="synonym">Racodium cellare</name>
    <dbReference type="NCBI Taxonomy" id="395010"/>
    <lineage>
        <taxon>Eukaryota</taxon>
        <taxon>Fungi</taxon>
        <taxon>Dikarya</taxon>
        <taxon>Ascomycota</taxon>
        <taxon>Pezizomycotina</taxon>
        <taxon>Dothideomycetes</taxon>
        <taxon>Dothideomycetidae</taxon>
        <taxon>Mycosphaerellales</taxon>
        <taxon>Mycosphaerellaceae</taxon>
        <taxon>Zasmidium</taxon>
    </lineage>
</organism>
<protein>
    <recommendedName>
        <fullName evidence="10">Peptidase S53 domain-containing protein</fullName>
    </recommendedName>
</protein>
<evidence type="ECO:0000313" key="11">
    <source>
        <dbReference type="EMBL" id="KAK4506247.1"/>
    </source>
</evidence>
<comment type="caution">
    <text evidence="11">The sequence shown here is derived from an EMBL/GenBank/DDBJ whole genome shotgun (WGS) entry which is preliminary data.</text>
</comment>
<evidence type="ECO:0000256" key="9">
    <source>
        <dbReference type="SAM" id="SignalP"/>
    </source>
</evidence>
<accession>A0ABR0EXA2</accession>
<evidence type="ECO:0000256" key="4">
    <source>
        <dbReference type="ARBA" id="ARBA00022801"/>
    </source>
</evidence>
<dbReference type="Pfam" id="PF09286">
    <property type="entry name" value="Pro-kuma_activ"/>
    <property type="match status" value="1"/>
</dbReference>
<feature type="binding site" evidence="8">
    <location>
        <position position="630"/>
    </location>
    <ligand>
        <name>Ca(2+)</name>
        <dbReference type="ChEBI" id="CHEBI:29108"/>
    </ligand>
</feature>
<evidence type="ECO:0000259" key="10">
    <source>
        <dbReference type="PROSITE" id="PS51695"/>
    </source>
</evidence>
<dbReference type="Gene3D" id="3.40.50.200">
    <property type="entry name" value="Peptidase S8/S53 domain"/>
    <property type="match status" value="1"/>
</dbReference>
<gene>
    <name evidence="11" type="ORF">PRZ48_004212</name>
</gene>
<feature type="chain" id="PRO_5046538778" description="Peptidase S53 domain-containing protein" evidence="9">
    <location>
        <begin position="17"/>
        <end position="671"/>
    </location>
</feature>
<evidence type="ECO:0000313" key="12">
    <source>
        <dbReference type="Proteomes" id="UP001305779"/>
    </source>
</evidence>
<comment type="caution">
    <text evidence="8">Lacks conserved residue(s) required for the propagation of feature annotation.</text>
</comment>
<comment type="subcellular location">
    <subcellularLocation>
        <location evidence="1">Secreted</location>
        <location evidence="1">Extracellular space</location>
    </subcellularLocation>
</comment>
<dbReference type="InterPro" id="IPR050819">
    <property type="entry name" value="Tripeptidyl-peptidase_I"/>
</dbReference>
<feature type="binding site" evidence="8">
    <location>
        <position position="629"/>
    </location>
    <ligand>
        <name>Ca(2+)</name>
        <dbReference type="ChEBI" id="CHEBI:29108"/>
    </ligand>
</feature>
<dbReference type="Proteomes" id="UP001305779">
    <property type="component" value="Unassembled WGS sequence"/>
</dbReference>
<dbReference type="SMART" id="SM00944">
    <property type="entry name" value="Pro-kuma_activ"/>
    <property type="match status" value="1"/>
</dbReference>
<keyword evidence="2" id="KW-0645">Protease</keyword>
<keyword evidence="9" id="KW-0732">Signal</keyword>
<dbReference type="SUPFAM" id="SSF54897">
    <property type="entry name" value="Protease propeptides/inhibitors"/>
    <property type="match status" value="1"/>
</dbReference>
<dbReference type="CDD" id="cd11377">
    <property type="entry name" value="Pro-peptidase_S53"/>
    <property type="match status" value="1"/>
</dbReference>
<keyword evidence="5" id="KW-0720">Serine protease</keyword>
<keyword evidence="3 8" id="KW-0479">Metal-binding</keyword>
<dbReference type="PANTHER" id="PTHR14218:SF19">
    <property type="entry name" value="SERINE PROTEASE AORO, PUTATIVE (AFU_ORTHOLOGUE AFUA_6G10250)-RELATED"/>
    <property type="match status" value="1"/>
</dbReference>
<keyword evidence="6 8" id="KW-0106">Calcium</keyword>
<keyword evidence="12" id="KW-1185">Reference proteome</keyword>
<feature type="binding site" evidence="8">
    <location>
        <position position="650"/>
    </location>
    <ligand>
        <name>Ca(2+)</name>
        <dbReference type="ChEBI" id="CHEBI:29108"/>
    </ligand>
</feature>
<evidence type="ECO:0000256" key="2">
    <source>
        <dbReference type="ARBA" id="ARBA00022670"/>
    </source>
</evidence>
<evidence type="ECO:0000256" key="5">
    <source>
        <dbReference type="ARBA" id="ARBA00022825"/>
    </source>
</evidence>
<dbReference type="PROSITE" id="PS51695">
    <property type="entry name" value="SEDOLISIN"/>
    <property type="match status" value="1"/>
</dbReference>
<comment type="cofactor">
    <cofactor evidence="8">
        <name>Ca(2+)</name>
        <dbReference type="ChEBI" id="CHEBI:29108"/>
    </cofactor>
    <text evidence="8">Binds 1 Ca(2+) ion per subunit.</text>
</comment>
<proteinExistence type="predicted"/>
<dbReference type="SUPFAM" id="SSF52743">
    <property type="entry name" value="Subtilisin-like"/>
    <property type="match status" value="1"/>
</dbReference>